<dbReference type="Pfam" id="PF00532">
    <property type="entry name" value="Peripla_BP_1"/>
    <property type="match status" value="1"/>
</dbReference>
<evidence type="ECO:0000256" key="3">
    <source>
        <dbReference type="ARBA" id="ARBA00023163"/>
    </source>
</evidence>
<dbReference type="EMBL" id="CP060007">
    <property type="protein sequence ID" value="QNA43452.1"/>
    <property type="molecule type" value="Genomic_DNA"/>
</dbReference>
<reference evidence="6" key="1">
    <citation type="submission" date="2020-08" db="EMBL/GenBank/DDBJ databases">
        <title>Lacibacter sp. S13-6-6 genome sequencing.</title>
        <authorList>
            <person name="Jin L."/>
        </authorList>
    </citation>
    <scope>NUCLEOTIDE SEQUENCE [LARGE SCALE GENOMIC DNA]</scope>
    <source>
        <strain evidence="6">S13-6-6</strain>
    </source>
</reference>
<dbReference type="InterPro" id="IPR001761">
    <property type="entry name" value="Peripla_BP/Lac1_sug-bd_dom"/>
</dbReference>
<dbReference type="Proteomes" id="UP000515344">
    <property type="component" value="Chromosome"/>
</dbReference>
<dbReference type="InterPro" id="IPR010982">
    <property type="entry name" value="Lambda_DNA-bd_dom_sf"/>
</dbReference>
<dbReference type="SUPFAM" id="SSF53822">
    <property type="entry name" value="Periplasmic binding protein-like I"/>
    <property type="match status" value="1"/>
</dbReference>
<accession>A0A7G5XD99</accession>
<keyword evidence="1" id="KW-0805">Transcription regulation</keyword>
<feature type="domain" description="HTH lacI-type" evidence="4">
    <location>
        <begin position="4"/>
        <end position="58"/>
    </location>
</feature>
<dbReference type="PANTHER" id="PTHR30146">
    <property type="entry name" value="LACI-RELATED TRANSCRIPTIONAL REPRESSOR"/>
    <property type="match status" value="1"/>
</dbReference>
<dbReference type="AlphaFoldDB" id="A0A7G5XD99"/>
<dbReference type="PROSITE" id="PS50932">
    <property type="entry name" value="HTH_LACI_2"/>
    <property type="match status" value="1"/>
</dbReference>
<dbReference type="CDD" id="cd01392">
    <property type="entry name" value="HTH_LacI"/>
    <property type="match status" value="1"/>
</dbReference>
<dbReference type="InterPro" id="IPR028082">
    <property type="entry name" value="Peripla_BP_I"/>
</dbReference>
<evidence type="ECO:0000259" key="4">
    <source>
        <dbReference type="PROSITE" id="PS50932"/>
    </source>
</evidence>
<dbReference type="KEGG" id="lacs:H4075_15370"/>
<evidence type="ECO:0000256" key="2">
    <source>
        <dbReference type="ARBA" id="ARBA00023125"/>
    </source>
</evidence>
<dbReference type="RefSeq" id="WP_182801717.1">
    <property type="nucleotide sequence ID" value="NZ_CP060007.1"/>
</dbReference>
<keyword evidence="6" id="KW-1185">Reference proteome</keyword>
<dbReference type="GO" id="GO:0000976">
    <property type="term" value="F:transcription cis-regulatory region binding"/>
    <property type="evidence" value="ECO:0007669"/>
    <property type="project" value="TreeGrafter"/>
</dbReference>
<dbReference type="SUPFAM" id="SSF47413">
    <property type="entry name" value="lambda repressor-like DNA-binding domains"/>
    <property type="match status" value="1"/>
</dbReference>
<gene>
    <name evidence="5" type="ORF">H4075_15370</name>
</gene>
<dbReference type="Gene3D" id="3.40.50.2300">
    <property type="match status" value="2"/>
</dbReference>
<dbReference type="Gene3D" id="1.10.260.40">
    <property type="entry name" value="lambda repressor-like DNA-binding domains"/>
    <property type="match status" value="1"/>
</dbReference>
<dbReference type="GO" id="GO:0003700">
    <property type="term" value="F:DNA-binding transcription factor activity"/>
    <property type="evidence" value="ECO:0007669"/>
    <property type="project" value="TreeGrafter"/>
</dbReference>
<protein>
    <submittedName>
        <fullName evidence="5">LacI family DNA-binding transcriptional regulator</fullName>
    </submittedName>
</protein>
<dbReference type="Pfam" id="PF00356">
    <property type="entry name" value="LacI"/>
    <property type="match status" value="1"/>
</dbReference>
<dbReference type="PANTHER" id="PTHR30146:SF109">
    <property type="entry name" value="HTH-TYPE TRANSCRIPTIONAL REGULATOR GALS"/>
    <property type="match status" value="1"/>
</dbReference>
<name>A0A7G5XD99_9BACT</name>
<evidence type="ECO:0000313" key="6">
    <source>
        <dbReference type="Proteomes" id="UP000515344"/>
    </source>
</evidence>
<dbReference type="SMART" id="SM00354">
    <property type="entry name" value="HTH_LACI"/>
    <property type="match status" value="1"/>
</dbReference>
<proteinExistence type="predicted"/>
<organism evidence="5 6">
    <name type="scientific">Lacibacter sediminis</name>
    <dbReference type="NCBI Taxonomy" id="2760713"/>
    <lineage>
        <taxon>Bacteria</taxon>
        <taxon>Pseudomonadati</taxon>
        <taxon>Bacteroidota</taxon>
        <taxon>Chitinophagia</taxon>
        <taxon>Chitinophagales</taxon>
        <taxon>Chitinophagaceae</taxon>
        <taxon>Lacibacter</taxon>
    </lineage>
</organism>
<dbReference type="CDD" id="cd06267">
    <property type="entry name" value="PBP1_LacI_sugar_binding-like"/>
    <property type="match status" value="1"/>
</dbReference>
<dbReference type="InterPro" id="IPR000843">
    <property type="entry name" value="HTH_LacI"/>
</dbReference>
<keyword evidence="3" id="KW-0804">Transcription</keyword>
<sequence>MSKLTIKTLAKELGLSIATVSKALKDSHEISTETKKKVLAMAEQLNYVPNPYASSLRKQKSKTIAVILPEVADNFFSLAINGIQAVAVQKNYHVLIYLSHESFEIEKAVVNHCYSGRVDGVLISISSETTNAEHIQKLQSENIPVVFFDREFESLEAPKVITNDYESGYLSAKLLLEKGCKHPVFLSTSLSLSICSKRAAGFAAALSDTGLQTNNYQYVVDCTGTQEMIFDQVKDLLQKHKEIDGIVASVERLAMQIYMVSLSGHINIPKDLKVVAFSTLETAPILNPSLTTITQPAFEIGKSAAEVLFTMIEKKKHSIMADTTVILPSTLIERDSTAV</sequence>
<keyword evidence="2 5" id="KW-0238">DNA-binding</keyword>
<evidence type="ECO:0000313" key="5">
    <source>
        <dbReference type="EMBL" id="QNA43452.1"/>
    </source>
</evidence>
<evidence type="ECO:0000256" key="1">
    <source>
        <dbReference type="ARBA" id="ARBA00023015"/>
    </source>
</evidence>